<evidence type="ECO:0000256" key="7">
    <source>
        <dbReference type="ARBA" id="ARBA00075308"/>
    </source>
</evidence>
<name>A0A177ASM8_9BILA</name>
<comment type="caution">
    <text evidence="9">The sequence shown here is derived from an EMBL/GenBank/DDBJ whole genome shotgun (WGS) entry which is preliminary data.</text>
</comment>
<evidence type="ECO:0000256" key="3">
    <source>
        <dbReference type="ARBA" id="ARBA00050985"/>
    </source>
</evidence>
<keyword evidence="10" id="KW-1185">Reference proteome</keyword>
<dbReference type="PRINTS" id="PR00507">
    <property type="entry name" value="N12N6MTFRASE"/>
</dbReference>
<dbReference type="InterPro" id="IPR000241">
    <property type="entry name" value="RlmKL-like_Mtase"/>
</dbReference>
<dbReference type="PANTHER" id="PTHR13370:SF3">
    <property type="entry name" value="TRNA (GUANINE(10)-N2)-METHYLTRANSFERASE HOMOLOG"/>
    <property type="match status" value="1"/>
</dbReference>
<evidence type="ECO:0000256" key="6">
    <source>
        <dbReference type="ARBA" id="ARBA00067484"/>
    </source>
</evidence>
<evidence type="ECO:0000313" key="10">
    <source>
        <dbReference type="Proteomes" id="UP000078046"/>
    </source>
</evidence>
<accession>A0A177ASM8</accession>
<proteinExistence type="predicted"/>
<evidence type="ECO:0000256" key="4">
    <source>
        <dbReference type="ARBA" id="ARBA00056270"/>
    </source>
</evidence>
<dbReference type="GO" id="GO:0003676">
    <property type="term" value="F:nucleic acid binding"/>
    <property type="evidence" value="ECO:0007669"/>
    <property type="project" value="InterPro"/>
</dbReference>
<evidence type="ECO:0000313" key="9">
    <source>
        <dbReference type="EMBL" id="OAF64999.1"/>
    </source>
</evidence>
<dbReference type="Pfam" id="PF01170">
    <property type="entry name" value="UPF0020"/>
    <property type="match status" value="1"/>
</dbReference>
<dbReference type="GO" id="GO:0032259">
    <property type="term" value="P:methylation"/>
    <property type="evidence" value="ECO:0007669"/>
    <property type="project" value="UniProtKB-KW"/>
</dbReference>
<dbReference type="GO" id="GO:0043527">
    <property type="term" value="C:tRNA methyltransferase complex"/>
    <property type="evidence" value="ECO:0007669"/>
    <property type="project" value="UniProtKB-ARBA"/>
</dbReference>
<dbReference type="GO" id="GO:0005737">
    <property type="term" value="C:cytoplasm"/>
    <property type="evidence" value="ECO:0007669"/>
    <property type="project" value="TreeGrafter"/>
</dbReference>
<comment type="catalytic activity">
    <reaction evidence="3">
        <text>guanosine(10) in tRNA + S-adenosyl-L-methionine = N(2)-methylguanosine(10) in tRNA + S-adenosyl-L-homocysteine + H(+)</text>
        <dbReference type="Rhea" id="RHEA:43128"/>
        <dbReference type="Rhea" id="RHEA-COMP:10355"/>
        <dbReference type="Rhea" id="RHEA-COMP:10357"/>
        <dbReference type="ChEBI" id="CHEBI:15378"/>
        <dbReference type="ChEBI" id="CHEBI:57856"/>
        <dbReference type="ChEBI" id="CHEBI:59789"/>
        <dbReference type="ChEBI" id="CHEBI:74269"/>
        <dbReference type="ChEBI" id="CHEBI:74481"/>
        <dbReference type="EC" id="2.1.1.214"/>
    </reaction>
    <physiologicalReaction direction="left-to-right" evidence="3">
        <dbReference type="Rhea" id="RHEA:43129"/>
    </physiologicalReaction>
</comment>
<comment type="subunit">
    <text evidence="5">Part of the heterodimeric TRMT11-TRM112 methyltransferase complex; this complex forms an active tRNA methyltransferase, where TRMT112 acts as an activator of the catalytic subunit TRMT11.</text>
</comment>
<dbReference type="Gene3D" id="3.40.50.150">
    <property type="entry name" value="Vaccinia Virus protein VP39"/>
    <property type="match status" value="1"/>
</dbReference>
<dbReference type="InterPro" id="IPR029063">
    <property type="entry name" value="SAM-dependent_MTases_sf"/>
</dbReference>
<organism evidence="9 10">
    <name type="scientific">Intoshia linei</name>
    <dbReference type="NCBI Taxonomy" id="1819745"/>
    <lineage>
        <taxon>Eukaryota</taxon>
        <taxon>Metazoa</taxon>
        <taxon>Spiralia</taxon>
        <taxon>Lophotrochozoa</taxon>
        <taxon>Mesozoa</taxon>
        <taxon>Orthonectida</taxon>
        <taxon>Rhopaluridae</taxon>
        <taxon>Intoshia</taxon>
    </lineage>
</organism>
<evidence type="ECO:0000256" key="2">
    <source>
        <dbReference type="ARBA" id="ARBA00022679"/>
    </source>
</evidence>
<dbReference type="PANTHER" id="PTHR13370">
    <property type="entry name" value="RNA METHYLASE-RELATED"/>
    <property type="match status" value="1"/>
</dbReference>
<comment type="function">
    <text evidence="4">Catalytic subunit of the TRMT11-TRM112 methyltransferase complex, that specifically mediates the S-adenosyl-L-methionine-dependent N(2)-methylation of guanosine nucleotide at position 10 (m2G10) in tRNAs. This is one of the major tRNA (guanine-N(2))-methyltransferases.</text>
</comment>
<dbReference type="PROSITE" id="PS00092">
    <property type="entry name" value="N6_MTASE"/>
    <property type="match status" value="1"/>
</dbReference>
<reference evidence="9 10" key="1">
    <citation type="submission" date="2016-04" db="EMBL/GenBank/DDBJ databases">
        <title>The genome of Intoshia linei affirms orthonectids as highly simplified spiralians.</title>
        <authorList>
            <person name="Mikhailov K.V."/>
            <person name="Slusarev G.S."/>
            <person name="Nikitin M.A."/>
            <person name="Logacheva M.D."/>
            <person name="Penin A."/>
            <person name="Aleoshin V."/>
            <person name="Panchin Y.V."/>
        </authorList>
    </citation>
    <scope>NUCLEOTIDE SEQUENCE [LARGE SCALE GENOMIC DNA]</scope>
    <source>
        <strain evidence="9">Intl2013</strain>
        <tissue evidence="9">Whole animal</tissue>
    </source>
</reference>
<dbReference type="EMBL" id="LWCA01001501">
    <property type="protein sequence ID" value="OAF64999.1"/>
    <property type="molecule type" value="Genomic_DNA"/>
</dbReference>
<dbReference type="Proteomes" id="UP000078046">
    <property type="component" value="Unassembled WGS sequence"/>
</dbReference>
<keyword evidence="2 9" id="KW-0808">Transferase</keyword>
<sequence length="550" mass="64328">MTIYGLAYSNLNVPYRLRELLNVLKVLKIDNSCIIGNQRIIDLYTDLKSLCKNNVEKKIELQDKCLKYMTHSFYNNLVCENGLFTKFYKQGYKMNIAFPFIFLDVDYQDISKIVNKITHLKSTHKLLFATGMEEELLFGKGLAQVSETIENSKCKNEYTFSLEIRGVNRKFDMNKKNQLRESMLTEDRLSLPTGKVCLTKPDLELECFYLYTFDEHGHEFNFIILTEKMGDGVGIDAKFALKNRKFISNTSMDPSLSNIMCNFGLVAKGDIVCDPFQGSGGILVAAAYNGSYVMGSEINWNLLHGRGKSSRKDQQWRYKDENLFINLCNYELKDKYLDCFVCDIYDIDVWRSVAFQELFNRLDKNVYKINKNEIIVSVPLIKMAEILDLINSCFSKQNYYYDAIITDPPYGLRESIKSFKIEKIFLQLVDYAARFLKLDGRLVFWMPFDVHLYNENCLPKHSCFKLVSNTYQSFTPNRGRRLLVYEKCQVYKPIFSHHIQKENFVDLFFKIPLAYYVDEPYQTKTYRESAIEELSDITNKYEKLQKESIN</sequence>
<dbReference type="SUPFAM" id="SSF53335">
    <property type="entry name" value="S-adenosyl-L-methionine-dependent methyltransferases"/>
    <property type="match status" value="1"/>
</dbReference>
<keyword evidence="1 9" id="KW-0489">Methyltransferase</keyword>
<evidence type="ECO:0000256" key="5">
    <source>
        <dbReference type="ARBA" id="ARBA00065434"/>
    </source>
</evidence>
<evidence type="ECO:0000256" key="1">
    <source>
        <dbReference type="ARBA" id="ARBA00022603"/>
    </source>
</evidence>
<evidence type="ECO:0000259" key="8">
    <source>
        <dbReference type="Pfam" id="PF01170"/>
    </source>
</evidence>
<gene>
    <name evidence="9" type="ORF">A3Q56_07290</name>
</gene>
<dbReference type="InterPro" id="IPR002052">
    <property type="entry name" value="DNA_methylase_N6_adenine_CS"/>
</dbReference>
<dbReference type="GO" id="GO:0160102">
    <property type="term" value="F:tRNA (guanine(10)-N2)-methyltransferase activity"/>
    <property type="evidence" value="ECO:0007669"/>
    <property type="project" value="UniProtKB-EC"/>
</dbReference>
<dbReference type="PIRSF" id="PIRSF017259">
    <property type="entry name" value="tRNA_mtfrase_TRM11"/>
    <property type="match status" value="1"/>
</dbReference>
<dbReference type="AlphaFoldDB" id="A0A177ASM8"/>
<feature type="domain" description="Ribosomal RNA large subunit methyltransferase K/L-like methyltransferase" evidence="8">
    <location>
        <begin position="244"/>
        <end position="447"/>
    </location>
</feature>
<protein>
    <recommendedName>
        <fullName evidence="6">tRNA (guanine(10)-N(2))-methyltransferase TRMT11</fullName>
    </recommendedName>
    <alternativeName>
        <fullName evidence="7">tRNA methyltransferase 11 homolog</fullName>
    </alternativeName>
</protein>
<dbReference type="OrthoDB" id="296065at2759"/>